<feature type="transmembrane region" description="Helical" evidence="2">
    <location>
        <begin position="489"/>
        <end position="510"/>
    </location>
</feature>
<keyword evidence="5" id="KW-1185">Reference proteome</keyword>
<organism evidence="5">
    <name type="scientific">Selaginella moellendorffii</name>
    <name type="common">Spikemoss</name>
    <dbReference type="NCBI Taxonomy" id="88036"/>
    <lineage>
        <taxon>Eukaryota</taxon>
        <taxon>Viridiplantae</taxon>
        <taxon>Streptophyta</taxon>
        <taxon>Embryophyta</taxon>
        <taxon>Tracheophyta</taxon>
        <taxon>Lycopodiopsida</taxon>
        <taxon>Selaginellales</taxon>
        <taxon>Selaginellaceae</taxon>
        <taxon>Selaginella</taxon>
    </lineage>
</organism>
<gene>
    <name evidence="4" type="ORF">SELMODRAFT_447511</name>
</gene>
<dbReference type="Proteomes" id="UP000001514">
    <property type="component" value="Unassembled WGS sequence"/>
</dbReference>
<keyword evidence="2" id="KW-0812">Transmembrane</keyword>
<feature type="chain" id="PRO_5003123189" evidence="3">
    <location>
        <begin position="20"/>
        <end position="675"/>
    </location>
</feature>
<feature type="transmembrane region" description="Helical" evidence="2">
    <location>
        <begin position="565"/>
        <end position="586"/>
    </location>
</feature>
<dbReference type="HOGENOM" id="CLU_407366_0_0_1"/>
<evidence type="ECO:0000313" key="5">
    <source>
        <dbReference type="Proteomes" id="UP000001514"/>
    </source>
</evidence>
<keyword evidence="2" id="KW-1133">Transmembrane helix</keyword>
<feature type="compositionally biased region" description="Basic residues" evidence="1">
    <location>
        <begin position="116"/>
        <end position="125"/>
    </location>
</feature>
<dbReference type="OMA" id="SEPMAFF"/>
<dbReference type="Gramene" id="EFJ09945">
    <property type="protein sequence ID" value="EFJ09945"/>
    <property type="gene ID" value="SELMODRAFT_447511"/>
</dbReference>
<evidence type="ECO:0000256" key="1">
    <source>
        <dbReference type="SAM" id="MobiDB-lite"/>
    </source>
</evidence>
<feature type="transmembrane region" description="Helical" evidence="2">
    <location>
        <begin position="522"/>
        <end position="545"/>
    </location>
</feature>
<evidence type="ECO:0000313" key="4">
    <source>
        <dbReference type="EMBL" id="EFJ09945.1"/>
    </source>
</evidence>
<feature type="compositionally biased region" description="Basic residues" evidence="1">
    <location>
        <begin position="195"/>
        <end position="207"/>
    </location>
</feature>
<feature type="signal peptide" evidence="3">
    <location>
        <begin position="1"/>
        <end position="19"/>
    </location>
</feature>
<dbReference type="PANTHER" id="PTHR35310">
    <property type="entry name" value="CELL WALL INTEGRITY/STRESS RESPONSE COMPONENT-LIKE PROTEIN"/>
    <property type="match status" value="1"/>
</dbReference>
<dbReference type="AlphaFoldDB" id="D8T026"/>
<reference evidence="4 5" key="1">
    <citation type="journal article" date="2011" name="Science">
        <title>The Selaginella genome identifies genetic changes associated with the evolution of vascular plants.</title>
        <authorList>
            <person name="Banks J.A."/>
            <person name="Nishiyama T."/>
            <person name="Hasebe M."/>
            <person name="Bowman J.L."/>
            <person name="Gribskov M."/>
            <person name="dePamphilis C."/>
            <person name="Albert V.A."/>
            <person name="Aono N."/>
            <person name="Aoyama T."/>
            <person name="Ambrose B.A."/>
            <person name="Ashton N.W."/>
            <person name="Axtell M.J."/>
            <person name="Barker E."/>
            <person name="Barker M.S."/>
            <person name="Bennetzen J.L."/>
            <person name="Bonawitz N.D."/>
            <person name="Chapple C."/>
            <person name="Cheng C."/>
            <person name="Correa L.G."/>
            <person name="Dacre M."/>
            <person name="DeBarry J."/>
            <person name="Dreyer I."/>
            <person name="Elias M."/>
            <person name="Engstrom E.M."/>
            <person name="Estelle M."/>
            <person name="Feng L."/>
            <person name="Finet C."/>
            <person name="Floyd S.K."/>
            <person name="Frommer W.B."/>
            <person name="Fujita T."/>
            <person name="Gramzow L."/>
            <person name="Gutensohn M."/>
            <person name="Harholt J."/>
            <person name="Hattori M."/>
            <person name="Heyl A."/>
            <person name="Hirai T."/>
            <person name="Hiwatashi Y."/>
            <person name="Ishikawa M."/>
            <person name="Iwata M."/>
            <person name="Karol K.G."/>
            <person name="Koehler B."/>
            <person name="Kolukisaoglu U."/>
            <person name="Kubo M."/>
            <person name="Kurata T."/>
            <person name="Lalonde S."/>
            <person name="Li K."/>
            <person name="Li Y."/>
            <person name="Litt A."/>
            <person name="Lyons E."/>
            <person name="Manning G."/>
            <person name="Maruyama T."/>
            <person name="Michael T.P."/>
            <person name="Mikami K."/>
            <person name="Miyazaki S."/>
            <person name="Morinaga S."/>
            <person name="Murata T."/>
            <person name="Mueller-Roeber B."/>
            <person name="Nelson D.R."/>
            <person name="Obara M."/>
            <person name="Oguri Y."/>
            <person name="Olmstead R.G."/>
            <person name="Onodera N."/>
            <person name="Petersen B.L."/>
            <person name="Pils B."/>
            <person name="Prigge M."/>
            <person name="Rensing S.A."/>
            <person name="Riano-Pachon D.M."/>
            <person name="Roberts A.W."/>
            <person name="Sato Y."/>
            <person name="Scheller H.V."/>
            <person name="Schulz B."/>
            <person name="Schulz C."/>
            <person name="Shakirov E.V."/>
            <person name="Shibagaki N."/>
            <person name="Shinohara N."/>
            <person name="Shippen D.E."/>
            <person name="Soerensen I."/>
            <person name="Sotooka R."/>
            <person name="Sugimoto N."/>
            <person name="Sugita M."/>
            <person name="Sumikawa N."/>
            <person name="Tanurdzic M."/>
            <person name="Theissen G."/>
            <person name="Ulvskov P."/>
            <person name="Wakazuki S."/>
            <person name="Weng J.K."/>
            <person name="Willats W.W."/>
            <person name="Wipf D."/>
            <person name="Wolf P.G."/>
            <person name="Yang L."/>
            <person name="Zimmer A.D."/>
            <person name="Zhu Q."/>
            <person name="Mitros T."/>
            <person name="Hellsten U."/>
            <person name="Loque D."/>
            <person name="Otillar R."/>
            <person name="Salamov A."/>
            <person name="Schmutz J."/>
            <person name="Shapiro H."/>
            <person name="Lindquist E."/>
            <person name="Lucas S."/>
            <person name="Rokhsar D."/>
            <person name="Grigoriev I.V."/>
        </authorList>
    </citation>
    <scope>NUCLEOTIDE SEQUENCE [LARGE SCALE GENOMIC DNA]</scope>
</reference>
<dbReference type="InParanoid" id="D8T026"/>
<dbReference type="OrthoDB" id="2020776at2759"/>
<keyword evidence="2" id="KW-0472">Membrane</keyword>
<dbReference type="eggNOG" id="ENOG502QVCG">
    <property type="taxonomic scope" value="Eukaryota"/>
</dbReference>
<feature type="compositionally biased region" description="Acidic residues" evidence="1">
    <location>
        <begin position="262"/>
        <end position="273"/>
    </location>
</feature>
<dbReference type="PANTHER" id="PTHR35310:SF1">
    <property type="entry name" value="CELL WALL INTEGRITY_STRESS RESPONSE COMPONENT-LIKE PROTEIN"/>
    <property type="match status" value="1"/>
</dbReference>
<feature type="compositionally biased region" description="Basic and acidic residues" evidence="1">
    <location>
        <begin position="291"/>
        <end position="328"/>
    </location>
</feature>
<name>D8T026_SELML</name>
<dbReference type="KEGG" id="smo:SELMODRAFT_447511"/>
<feature type="compositionally biased region" description="Basic and acidic residues" evidence="1">
    <location>
        <begin position="367"/>
        <end position="386"/>
    </location>
</feature>
<feature type="compositionally biased region" description="Basic and acidic residues" evidence="1">
    <location>
        <begin position="152"/>
        <end position="187"/>
    </location>
</feature>
<feature type="compositionally biased region" description="Basic and acidic residues" evidence="1">
    <location>
        <begin position="238"/>
        <end position="249"/>
    </location>
</feature>
<evidence type="ECO:0000256" key="3">
    <source>
        <dbReference type="SAM" id="SignalP"/>
    </source>
</evidence>
<proteinExistence type="predicted"/>
<sequence length="675" mass="74780">MQRQLVCLLVVGIAGFIVASVENLQDVGFDDQLSRLGELEQGNGLRKLLQEKPKAKTKSGGKAGDGLPAKAKGSGAGEKKSKAGSGDGNHVEEKKVPAVNDAIQGGKLEGSELKPAAKKPGKTKKKILEDEDDEDIRFMEEEKLQSVVKQGGKKEQGAKVDGGEDVKEDGQGEVFKVEDEERTDAKPDSTVSSKTKVKKGKSKKAGAKKANVDVVLGDSENVAGDEKVSVAVEDDDVAEQKSVEEEKKETKRKKSNKKAPEVDDTEETSDSADADQKKGVEVEVIPDELDDVKVLEEEIPKKEVKKEIPKKTEKKDQVLAEKQEEEQNSKPPTKISKKEKEMPKTKPKTTKEKPKLDKSSPTKAKKNSGESTKKSTEVKKKEEVTKDEKLEVPKTTTTTTTTVVNFPEEDLHTDAFDFQDELPDEEDIDLLSQISDLPTKIQQTAGNVADTLRPSLSKLSETSKTYFSQANQQMTESFTPIMGHQAAPVVASLISYAFLLAPLIVVIYMLERIRATLSLAKVLFFVNLYLGAYFLTLVLATFALQSEPMAFFFRHSRSSCVFLQLLQALGYMLYLLLYTVAIMKSFSYGGVLERMTTVFQWVIVALFGLHYYVTVFHRAMAMKVPRTTWKVYLVYTAAFSVLALFARAKIEPIKKEYYYTPVDDSEEASPIDKRS</sequence>
<feature type="region of interest" description="Disordered" evidence="1">
    <location>
        <begin position="44"/>
        <end position="386"/>
    </location>
</feature>
<dbReference type="EMBL" id="GL377657">
    <property type="protein sequence ID" value="EFJ09945.1"/>
    <property type="molecule type" value="Genomic_DNA"/>
</dbReference>
<keyword evidence="3" id="KW-0732">Signal</keyword>
<feature type="transmembrane region" description="Helical" evidence="2">
    <location>
        <begin position="598"/>
        <end position="617"/>
    </location>
</feature>
<accession>D8T026</accession>
<feature type="compositionally biased region" description="Basic and acidic residues" evidence="1">
    <location>
        <begin position="336"/>
        <end position="360"/>
    </location>
</feature>
<protein>
    <submittedName>
        <fullName evidence="4">Uncharacterized protein</fullName>
    </submittedName>
</protein>
<evidence type="ECO:0000256" key="2">
    <source>
        <dbReference type="SAM" id="Phobius"/>
    </source>
</evidence>
<feature type="transmembrane region" description="Helical" evidence="2">
    <location>
        <begin position="629"/>
        <end position="646"/>
    </location>
</feature>